<sequence>MVLISALSYFNSRYWKLSPTIAMLLSGLVIAGAVALADSLGWPPAGRVRDLVQGIPFGTLVFDWLLSFLLFSSAMQIDVKLLFRKRLAVIAMTLLTTLITMLLLGGGFYGLLNWAGLPITWPLALLFGAIIAPTDPVAVLPMLQAARVPKTVETLIAGESLFNDGVGVVAFTVLVAATLPAAGEAAQTVTVLSTALLFLREMLGGLLVGALLGLAAILLIRQVPREENTRLTISLAMVVGGNALAQWLGVSGPVTVAASGLTLSALLQIWRRRAKQSGWLGSLSGDERRQLEDTRTRLFGFWQFIDYLLNAALFTVMAFEVLSLKVNTLLLLLAPAVIGLNLVARAIGVWLPVTLLKNRETFAPYTKRVMIWSGLRGGVTLALAFNLPDNPLRGTFLVLSYAVVVFSMLVQGLTLPTLAKKLKKTAQEDAAEGEPVT</sequence>
<dbReference type="GO" id="GO:0051453">
    <property type="term" value="P:regulation of intracellular pH"/>
    <property type="evidence" value="ECO:0007669"/>
    <property type="project" value="TreeGrafter"/>
</dbReference>
<evidence type="ECO:0000256" key="7">
    <source>
        <dbReference type="ARBA" id="ARBA00022989"/>
    </source>
</evidence>
<dbReference type="InterPro" id="IPR018422">
    <property type="entry name" value="Cation/H_exchanger_CPA1"/>
</dbReference>
<dbReference type="Proteomes" id="UP000316092">
    <property type="component" value="Unassembled WGS sequence"/>
</dbReference>
<gene>
    <name evidence="14" type="ORF">FNU79_02075</name>
</gene>
<feature type="domain" description="Cation/H+ exchanger transmembrane" evidence="13">
    <location>
        <begin position="3"/>
        <end position="421"/>
    </location>
</feature>
<dbReference type="OrthoDB" id="57886at2"/>
<feature type="transmembrane region" description="Helical" evidence="12">
    <location>
        <begin position="87"/>
        <end position="109"/>
    </location>
</feature>
<feature type="transmembrane region" description="Helical" evidence="12">
    <location>
        <begin position="21"/>
        <end position="42"/>
    </location>
</feature>
<accession>A0A553V6Y1</accession>
<evidence type="ECO:0000256" key="3">
    <source>
        <dbReference type="ARBA" id="ARBA00022448"/>
    </source>
</evidence>
<feature type="transmembrane region" description="Helical" evidence="12">
    <location>
        <begin position="202"/>
        <end position="219"/>
    </location>
</feature>
<keyword evidence="7 12" id="KW-1133">Transmembrane helix</keyword>
<feature type="transmembrane region" description="Helical" evidence="12">
    <location>
        <begin position="394"/>
        <end position="415"/>
    </location>
</feature>
<dbReference type="AlphaFoldDB" id="A0A553V6Y1"/>
<evidence type="ECO:0000256" key="1">
    <source>
        <dbReference type="ARBA" id="ARBA00004651"/>
    </source>
</evidence>
<feature type="transmembrane region" description="Helical" evidence="12">
    <location>
        <begin position="298"/>
        <end position="319"/>
    </location>
</feature>
<comment type="similarity">
    <text evidence="2">Belongs to the monovalent cation:proton antiporter 1 (CPA1) transporter (TC 2.A.36) family.</text>
</comment>
<evidence type="ECO:0000256" key="11">
    <source>
        <dbReference type="ARBA" id="ARBA00023201"/>
    </source>
</evidence>
<proteinExistence type="inferred from homology"/>
<feature type="transmembrane region" description="Helical" evidence="12">
    <location>
        <begin position="369"/>
        <end position="388"/>
    </location>
</feature>
<evidence type="ECO:0000256" key="9">
    <source>
        <dbReference type="ARBA" id="ARBA00023065"/>
    </source>
</evidence>
<evidence type="ECO:0000313" key="14">
    <source>
        <dbReference type="EMBL" id="TSA88179.1"/>
    </source>
</evidence>
<dbReference type="GO" id="GO:0098719">
    <property type="term" value="P:sodium ion import across plasma membrane"/>
    <property type="evidence" value="ECO:0007669"/>
    <property type="project" value="TreeGrafter"/>
</dbReference>
<dbReference type="EMBL" id="VKDB01000001">
    <property type="protein sequence ID" value="TSA88179.1"/>
    <property type="molecule type" value="Genomic_DNA"/>
</dbReference>
<keyword evidence="4" id="KW-0050">Antiport</keyword>
<evidence type="ECO:0000256" key="6">
    <source>
        <dbReference type="ARBA" id="ARBA00022692"/>
    </source>
</evidence>
<keyword evidence="11" id="KW-0739">Sodium transport</keyword>
<dbReference type="PANTHER" id="PTHR10110:SF195">
    <property type="entry name" value="NA(+)_H(+) ANTIPORTER NHAS2"/>
    <property type="match status" value="1"/>
</dbReference>
<feature type="transmembrane region" description="Helical" evidence="12">
    <location>
        <begin position="121"/>
        <end position="140"/>
    </location>
</feature>
<evidence type="ECO:0000259" key="13">
    <source>
        <dbReference type="Pfam" id="PF00999"/>
    </source>
</evidence>
<evidence type="ECO:0000256" key="10">
    <source>
        <dbReference type="ARBA" id="ARBA00023136"/>
    </source>
</evidence>
<protein>
    <submittedName>
        <fullName evidence="14">Sodium:proton antiporter</fullName>
    </submittedName>
</protein>
<keyword evidence="15" id="KW-1185">Reference proteome</keyword>
<reference evidence="14 15" key="1">
    <citation type="submission" date="2019-07" db="EMBL/GenBank/DDBJ databases">
        <title>Deinococcus detaillus sp. nov., isolated from humus soil in Antarctica.</title>
        <authorList>
            <person name="Zhang K."/>
        </authorList>
    </citation>
    <scope>NUCLEOTIDE SEQUENCE [LARGE SCALE GENOMIC DNA]</scope>
    <source>
        <strain evidence="14 15">H1</strain>
    </source>
</reference>
<dbReference type="GO" id="GO:0015385">
    <property type="term" value="F:sodium:proton antiporter activity"/>
    <property type="evidence" value="ECO:0007669"/>
    <property type="project" value="InterPro"/>
</dbReference>
<keyword evidence="8" id="KW-0915">Sodium</keyword>
<evidence type="ECO:0000313" key="15">
    <source>
        <dbReference type="Proteomes" id="UP000316092"/>
    </source>
</evidence>
<comment type="caution">
    <text evidence="14">The sequence shown here is derived from an EMBL/GenBank/DDBJ whole genome shotgun (WGS) entry which is preliminary data.</text>
</comment>
<dbReference type="Gene3D" id="6.10.140.1330">
    <property type="match status" value="1"/>
</dbReference>
<evidence type="ECO:0000256" key="12">
    <source>
        <dbReference type="SAM" id="Phobius"/>
    </source>
</evidence>
<dbReference type="GO" id="GO:0015386">
    <property type="term" value="F:potassium:proton antiporter activity"/>
    <property type="evidence" value="ECO:0007669"/>
    <property type="project" value="TreeGrafter"/>
</dbReference>
<evidence type="ECO:0000256" key="4">
    <source>
        <dbReference type="ARBA" id="ARBA00022449"/>
    </source>
</evidence>
<evidence type="ECO:0000256" key="2">
    <source>
        <dbReference type="ARBA" id="ARBA00007367"/>
    </source>
</evidence>
<name>A0A553V6Y1_9DEIO</name>
<feature type="transmembrane region" description="Helical" evidence="12">
    <location>
        <begin position="161"/>
        <end position="182"/>
    </location>
</feature>
<dbReference type="InterPro" id="IPR006153">
    <property type="entry name" value="Cation/H_exchanger_TM"/>
</dbReference>
<keyword evidence="10 12" id="KW-0472">Membrane</keyword>
<feature type="transmembrane region" description="Helical" evidence="12">
    <location>
        <begin position="331"/>
        <end position="357"/>
    </location>
</feature>
<keyword evidence="5" id="KW-1003">Cell membrane</keyword>
<keyword evidence="3" id="KW-0813">Transport</keyword>
<comment type="subcellular location">
    <subcellularLocation>
        <location evidence="1">Cell membrane</location>
        <topology evidence="1">Multi-pass membrane protein</topology>
    </subcellularLocation>
</comment>
<organism evidence="14 15">
    <name type="scientific">Deinococcus detaillensis</name>
    <dbReference type="NCBI Taxonomy" id="2592048"/>
    <lineage>
        <taxon>Bacteria</taxon>
        <taxon>Thermotogati</taxon>
        <taxon>Deinococcota</taxon>
        <taxon>Deinococci</taxon>
        <taxon>Deinococcales</taxon>
        <taxon>Deinococcaceae</taxon>
        <taxon>Deinococcus</taxon>
    </lineage>
</organism>
<dbReference type="GO" id="GO:0005886">
    <property type="term" value="C:plasma membrane"/>
    <property type="evidence" value="ECO:0007669"/>
    <property type="project" value="UniProtKB-SubCell"/>
</dbReference>
<keyword evidence="6 12" id="KW-0812">Transmembrane</keyword>
<feature type="transmembrane region" description="Helical" evidence="12">
    <location>
        <begin position="54"/>
        <end position="75"/>
    </location>
</feature>
<dbReference type="PANTHER" id="PTHR10110">
    <property type="entry name" value="SODIUM/HYDROGEN EXCHANGER"/>
    <property type="match status" value="1"/>
</dbReference>
<keyword evidence="9" id="KW-0406">Ion transport</keyword>
<dbReference type="Pfam" id="PF00999">
    <property type="entry name" value="Na_H_Exchanger"/>
    <property type="match status" value="1"/>
</dbReference>
<evidence type="ECO:0000256" key="8">
    <source>
        <dbReference type="ARBA" id="ARBA00023053"/>
    </source>
</evidence>
<evidence type="ECO:0000256" key="5">
    <source>
        <dbReference type="ARBA" id="ARBA00022475"/>
    </source>
</evidence>